<protein>
    <submittedName>
        <fullName evidence="1">Uncharacterized protein</fullName>
    </submittedName>
</protein>
<name>A0A644Y8R4_9ZZZZ</name>
<reference evidence="1" key="1">
    <citation type="submission" date="2019-08" db="EMBL/GenBank/DDBJ databases">
        <authorList>
            <person name="Kucharzyk K."/>
            <person name="Murdoch R.W."/>
            <person name="Higgins S."/>
            <person name="Loffler F."/>
        </authorList>
    </citation>
    <scope>NUCLEOTIDE SEQUENCE</scope>
</reference>
<organism evidence="1">
    <name type="scientific">bioreactor metagenome</name>
    <dbReference type="NCBI Taxonomy" id="1076179"/>
    <lineage>
        <taxon>unclassified sequences</taxon>
        <taxon>metagenomes</taxon>
        <taxon>ecological metagenomes</taxon>
    </lineage>
</organism>
<gene>
    <name evidence="1" type="ORF">SDC9_70792</name>
</gene>
<dbReference type="EMBL" id="VSSQ01004233">
    <property type="protein sequence ID" value="MPM24311.1"/>
    <property type="molecule type" value="Genomic_DNA"/>
</dbReference>
<accession>A0A644Y8R4</accession>
<dbReference type="AlphaFoldDB" id="A0A644Y8R4"/>
<sequence>MTAREWMLRLVPRCRSGSILRLLPGIFFPQPITDGLDQSAEGAGNQYRNEMADYSDDHFRPPEPFCGDIGFHSIIFGYDRHETFGKNKATNPHGTLVRKRHRRCSIIPDFLSRSEPVPFSYPLNIQKFFRIVKGADQNFRLEPH</sequence>
<proteinExistence type="predicted"/>
<evidence type="ECO:0000313" key="1">
    <source>
        <dbReference type="EMBL" id="MPM24311.1"/>
    </source>
</evidence>
<comment type="caution">
    <text evidence="1">The sequence shown here is derived from an EMBL/GenBank/DDBJ whole genome shotgun (WGS) entry which is preliminary data.</text>
</comment>